<proteinExistence type="predicted"/>
<feature type="transmembrane region" description="Helical" evidence="1">
    <location>
        <begin position="41"/>
        <end position="59"/>
    </location>
</feature>
<evidence type="ECO:0000313" key="3">
    <source>
        <dbReference type="Proteomes" id="UP000192368"/>
    </source>
</evidence>
<evidence type="ECO:0000256" key="1">
    <source>
        <dbReference type="SAM" id="Phobius"/>
    </source>
</evidence>
<protein>
    <submittedName>
        <fullName evidence="2">Uncharacterized protein</fullName>
    </submittedName>
</protein>
<feature type="transmembrane region" description="Helical" evidence="1">
    <location>
        <begin position="12"/>
        <end position="29"/>
    </location>
</feature>
<organism evidence="2 3">
    <name type="scientific">Peptoniphilus asaccharolyticus DSM 20463</name>
    <dbReference type="NCBI Taxonomy" id="573058"/>
    <lineage>
        <taxon>Bacteria</taxon>
        <taxon>Bacillati</taxon>
        <taxon>Bacillota</taxon>
        <taxon>Tissierellia</taxon>
        <taxon>Tissierellales</taxon>
        <taxon>Peptoniphilaceae</taxon>
        <taxon>Peptoniphilus</taxon>
    </lineage>
</organism>
<dbReference type="Proteomes" id="UP000192368">
    <property type="component" value="Unassembled WGS sequence"/>
</dbReference>
<name>A0A1W1VM46_PEPAS</name>
<dbReference type="EMBL" id="FWWR01000017">
    <property type="protein sequence ID" value="SMB94396.1"/>
    <property type="molecule type" value="Genomic_DNA"/>
</dbReference>
<dbReference type="AlphaFoldDB" id="A0A1W1VM46"/>
<accession>A0A1W1VM46</accession>
<dbReference type="STRING" id="573058.SAMN00017477_2224"/>
<evidence type="ECO:0000313" key="2">
    <source>
        <dbReference type="EMBL" id="SMB94396.1"/>
    </source>
</evidence>
<sequence length="64" mass="8066">MFNNFNFLTDIRTIYYMLMQFILFMYPLKTYGDYKLGKTKFYYCIISTIIFFTFNYLFLSYKYQ</sequence>
<gene>
    <name evidence="2" type="ORF">SAMN00017477_2224</name>
</gene>
<reference evidence="3" key="1">
    <citation type="submission" date="2017-04" db="EMBL/GenBank/DDBJ databases">
        <authorList>
            <person name="Varghese N."/>
            <person name="Submissions S."/>
        </authorList>
    </citation>
    <scope>NUCLEOTIDE SEQUENCE [LARGE SCALE GENOMIC DNA]</scope>
    <source>
        <strain evidence="3">DSM 20463</strain>
    </source>
</reference>
<keyword evidence="3" id="KW-1185">Reference proteome</keyword>
<keyword evidence="1" id="KW-1133">Transmembrane helix</keyword>
<keyword evidence="1" id="KW-0812">Transmembrane</keyword>
<keyword evidence="1" id="KW-0472">Membrane</keyword>